<keyword evidence="1" id="KW-0812">Transmembrane</keyword>
<feature type="transmembrane region" description="Helical" evidence="1">
    <location>
        <begin position="12"/>
        <end position="32"/>
    </location>
</feature>
<dbReference type="EMBL" id="MPTO01000053">
    <property type="protein sequence ID" value="OME10025.1"/>
    <property type="molecule type" value="Genomic_DNA"/>
</dbReference>
<comment type="caution">
    <text evidence="2">The sequence shown here is derived from an EMBL/GenBank/DDBJ whole genome shotgun (WGS) entry which is preliminary data.</text>
</comment>
<proteinExistence type="predicted"/>
<dbReference type="AlphaFoldDB" id="A0AB36J6I3"/>
<keyword evidence="1" id="KW-0472">Membrane</keyword>
<name>A0AB36J6I3_9BACL</name>
<organism evidence="2 3">
    <name type="scientific">Paenibacillus odorifer</name>
    <dbReference type="NCBI Taxonomy" id="189426"/>
    <lineage>
        <taxon>Bacteria</taxon>
        <taxon>Bacillati</taxon>
        <taxon>Bacillota</taxon>
        <taxon>Bacilli</taxon>
        <taxon>Bacillales</taxon>
        <taxon>Paenibacillaceae</taxon>
        <taxon>Paenibacillus</taxon>
    </lineage>
</organism>
<accession>A0AB36J6I3</accession>
<reference evidence="2 3" key="1">
    <citation type="submission" date="2016-10" db="EMBL/GenBank/DDBJ databases">
        <title>Paenibacillus species isolates.</title>
        <authorList>
            <person name="Beno S.M."/>
        </authorList>
    </citation>
    <scope>NUCLEOTIDE SEQUENCE [LARGE SCALE GENOMIC DNA]</scope>
    <source>
        <strain evidence="2 3">FSL H7-0918</strain>
    </source>
</reference>
<protein>
    <recommendedName>
        <fullName evidence="4">Phage holin</fullName>
    </recommendedName>
</protein>
<evidence type="ECO:0008006" key="4">
    <source>
        <dbReference type="Google" id="ProtNLM"/>
    </source>
</evidence>
<keyword evidence="1" id="KW-1133">Transmembrane helix</keyword>
<evidence type="ECO:0000313" key="3">
    <source>
        <dbReference type="Proteomes" id="UP000187323"/>
    </source>
</evidence>
<dbReference type="RefSeq" id="WP_076138983.1">
    <property type="nucleotide sequence ID" value="NZ_MPTO01000053.1"/>
</dbReference>
<evidence type="ECO:0000256" key="1">
    <source>
        <dbReference type="SAM" id="Phobius"/>
    </source>
</evidence>
<evidence type="ECO:0000313" key="2">
    <source>
        <dbReference type="EMBL" id="OME10025.1"/>
    </source>
</evidence>
<dbReference type="Proteomes" id="UP000187323">
    <property type="component" value="Unassembled WGS sequence"/>
</dbReference>
<gene>
    <name evidence="2" type="ORF">BSK47_31500</name>
</gene>
<dbReference type="Pfam" id="PF09682">
    <property type="entry name" value="Phage_holin_6_1"/>
    <property type="match status" value="1"/>
</dbReference>
<sequence>MQPIIEQAQPYITAIALAIVGVLATVILRAVALLQQKANSWFDAKLSVSQRELLYKIASEGFAFAQTVYKDLGGEEKLQQALLYSSDQLAAKGIKVSTKEIRAAVEDAYLKYKATVLTKN</sequence>
<dbReference type="InterPro" id="IPR010026">
    <property type="entry name" value="Phage_holin_LL-H"/>
</dbReference>